<dbReference type="Pfam" id="PF17923">
    <property type="entry name" value="TetR_C_18"/>
    <property type="match status" value="1"/>
</dbReference>
<proteinExistence type="predicted"/>
<evidence type="ECO:0000313" key="4">
    <source>
        <dbReference type="EMBL" id="MBB6210386.1"/>
    </source>
</evidence>
<dbReference type="InterPro" id="IPR050109">
    <property type="entry name" value="HTH-type_TetR-like_transc_reg"/>
</dbReference>
<dbReference type="GO" id="GO:0003700">
    <property type="term" value="F:DNA-binding transcription factor activity"/>
    <property type="evidence" value="ECO:0007669"/>
    <property type="project" value="TreeGrafter"/>
</dbReference>
<dbReference type="PANTHER" id="PTHR30055:SF201">
    <property type="entry name" value="TRANSCRIPTIONAL REGULATORY PROTEIN"/>
    <property type="match status" value="1"/>
</dbReference>
<keyword evidence="5" id="KW-1185">Reference proteome</keyword>
<protein>
    <submittedName>
        <fullName evidence="4">AcrR family transcriptional regulator</fullName>
    </submittedName>
</protein>
<reference evidence="4 5" key="1">
    <citation type="submission" date="2020-08" db="EMBL/GenBank/DDBJ databases">
        <title>Genomic Encyclopedia of Type Strains, Phase IV (KMG-IV): sequencing the most valuable type-strain genomes for metagenomic binning, comparative biology and taxonomic classification.</title>
        <authorList>
            <person name="Goeker M."/>
        </authorList>
    </citation>
    <scope>NUCLEOTIDE SEQUENCE [LARGE SCALE GENOMIC DNA]</scope>
    <source>
        <strain evidence="4 5">DSM 11590</strain>
    </source>
</reference>
<evidence type="ECO:0000256" key="2">
    <source>
        <dbReference type="PROSITE-ProRule" id="PRU00335"/>
    </source>
</evidence>
<accession>A0A7W9ZF74</accession>
<sequence>MTSRRNPQISSRRTPKQARSADLVAAILEAAVQVLRSDGATRFTSARVAERAGVSVGSLYQYFPNKAAILFRLQSDEWRQTASLLQDILADTTLPPPDRLRRLGHTFLQSECDEAAIRGALSDAAPLYRDTPEAQEARAGTAQAMRAFIAATRPDLPPPQQALLAELLIHTLSGVGKQFSARPRTAEEIATTADMLGGMLGAALLTPPLPLPD</sequence>
<evidence type="ECO:0000259" key="3">
    <source>
        <dbReference type="PROSITE" id="PS50977"/>
    </source>
</evidence>
<dbReference type="PRINTS" id="PR00455">
    <property type="entry name" value="HTHTETR"/>
</dbReference>
<dbReference type="Proteomes" id="UP000544872">
    <property type="component" value="Unassembled WGS sequence"/>
</dbReference>
<dbReference type="PROSITE" id="PS50977">
    <property type="entry name" value="HTH_TETR_2"/>
    <property type="match status" value="1"/>
</dbReference>
<feature type="domain" description="HTH tetR-type" evidence="3">
    <location>
        <begin position="21"/>
        <end position="81"/>
    </location>
</feature>
<dbReference type="InterPro" id="IPR001647">
    <property type="entry name" value="HTH_TetR"/>
</dbReference>
<dbReference type="EMBL" id="JACIIX010000005">
    <property type="protein sequence ID" value="MBB6210386.1"/>
    <property type="molecule type" value="Genomic_DNA"/>
</dbReference>
<feature type="DNA-binding region" description="H-T-H motif" evidence="2">
    <location>
        <begin position="44"/>
        <end position="63"/>
    </location>
</feature>
<keyword evidence="1 2" id="KW-0238">DNA-binding</keyword>
<dbReference type="InterPro" id="IPR009057">
    <property type="entry name" value="Homeodomain-like_sf"/>
</dbReference>
<dbReference type="InterPro" id="IPR040804">
    <property type="entry name" value="TetR_C_18"/>
</dbReference>
<evidence type="ECO:0000256" key="1">
    <source>
        <dbReference type="ARBA" id="ARBA00023125"/>
    </source>
</evidence>
<dbReference type="RefSeq" id="WP_184263215.1">
    <property type="nucleotide sequence ID" value="NZ_JACIIX010000005.1"/>
</dbReference>
<organism evidence="4 5">
    <name type="scientific">Novispirillum itersonii</name>
    <name type="common">Aquaspirillum itersonii</name>
    <dbReference type="NCBI Taxonomy" id="189"/>
    <lineage>
        <taxon>Bacteria</taxon>
        <taxon>Pseudomonadati</taxon>
        <taxon>Pseudomonadota</taxon>
        <taxon>Alphaproteobacteria</taxon>
        <taxon>Rhodospirillales</taxon>
        <taxon>Novispirillaceae</taxon>
        <taxon>Novispirillum</taxon>
    </lineage>
</organism>
<dbReference type="Gene3D" id="1.10.357.10">
    <property type="entry name" value="Tetracycline Repressor, domain 2"/>
    <property type="match status" value="1"/>
</dbReference>
<dbReference type="AlphaFoldDB" id="A0A7W9ZF74"/>
<name>A0A7W9ZF74_NOVIT</name>
<dbReference type="SUPFAM" id="SSF46689">
    <property type="entry name" value="Homeodomain-like"/>
    <property type="match status" value="1"/>
</dbReference>
<evidence type="ECO:0000313" key="5">
    <source>
        <dbReference type="Proteomes" id="UP000544872"/>
    </source>
</evidence>
<comment type="caution">
    <text evidence="4">The sequence shown here is derived from an EMBL/GenBank/DDBJ whole genome shotgun (WGS) entry which is preliminary data.</text>
</comment>
<dbReference type="PANTHER" id="PTHR30055">
    <property type="entry name" value="HTH-TYPE TRANSCRIPTIONAL REGULATOR RUTR"/>
    <property type="match status" value="1"/>
</dbReference>
<dbReference type="Pfam" id="PF00440">
    <property type="entry name" value="TetR_N"/>
    <property type="match status" value="1"/>
</dbReference>
<gene>
    <name evidence="4" type="ORF">FHS48_001801</name>
</gene>
<dbReference type="GO" id="GO:0000976">
    <property type="term" value="F:transcription cis-regulatory region binding"/>
    <property type="evidence" value="ECO:0007669"/>
    <property type="project" value="TreeGrafter"/>
</dbReference>